<comment type="caution">
    <text evidence="2">The sequence shown here is derived from an EMBL/GenBank/DDBJ whole genome shotgun (WGS) entry which is preliminary data.</text>
</comment>
<gene>
    <name evidence="2" type="ORF">BN874_690042</name>
</gene>
<feature type="domain" description="Helix-turn-helix" evidence="1">
    <location>
        <begin position="4"/>
        <end position="53"/>
    </location>
</feature>
<evidence type="ECO:0000313" key="3">
    <source>
        <dbReference type="Proteomes" id="UP000019184"/>
    </source>
</evidence>
<organism evidence="2 3">
    <name type="scientific">Candidatus Contendobacter odensis Run_B_J11</name>
    <dbReference type="NCBI Taxonomy" id="1400861"/>
    <lineage>
        <taxon>Bacteria</taxon>
        <taxon>Pseudomonadati</taxon>
        <taxon>Pseudomonadota</taxon>
        <taxon>Gammaproteobacteria</taxon>
        <taxon>Candidatus Competibacteraceae</taxon>
        <taxon>Candidatus Contendibacter</taxon>
    </lineage>
</organism>
<evidence type="ECO:0000313" key="2">
    <source>
        <dbReference type="EMBL" id="CDH46992.1"/>
    </source>
</evidence>
<name>A0A7U7GES7_9GAMM</name>
<dbReference type="GO" id="GO:0003677">
    <property type="term" value="F:DNA binding"/>
    <property type="evidence" value="ECO:0007669"/>
    <property type="project" value="InterPro"/>
</dbReference>
<proteinExistence type="predicted"/>
<evidence type="ECO:0000259" key="1">
    <source>
        <dbReference type="Pfam" id="PF12728"/>
    </source>
</evidence>
<accession>A0A7U7GES7</accession>
<dbReference type="AlphaFoldDB" id="A0A7U7GES7"/>
<dbReference type="RefSeq" id="WP_034435705.1">
    <property type="nucleotide sequence ID" value="NZ_CBTK010000286.1"/>
</dbReference>
<dbReference type="InterPro" id="IPR041657">
    <property type="entry name" value="HTH_17"/>
</dbReference>
<reference evidence="2 3" key="1">
    <citation type="journal article" date="2014" name="ISME J.">
        <title>Candidatus Competibacter-lineage genomes retrieved from metagenomes reveal functional metabolic diversity.</title>
        <authorList>
            <person name="McIlroy S.J."/>
            <person name="Albertsen M."/>
            <person name="Andresen E.K."/>
            <person name="Saunders A.M."/>
            <person name="Kristiansen R."/>
            <person name="Stokholm-Bjerregaard M."/>
            <person name="Nielsen K.L."/>
            <person name="Nielsen P.H."/>
        </authorList>
    </citation>
    <scope>NUCLEOTIDE SEQUENCE [LARGE SCALE GENOMIC DNA]</scope>
    <source>
        <strain evidence="2 3">Run_B_J11</strain>
    </source>
</reference>
<dbReference type="InterPro" id="IPR010093">
    <property type="entry name" value="SinI_DNA-bd"/>
</dbReference>
<dbReference type="Proteomes" id="UP000019184">
    <property type="component" value="Unassembled WGS sequence"/>
</dbReference>
<dbReference type="NCBIfam" id="TIGR01764">
    <property type="entry name" value="excise"/>
    <property type="match status" value="1"/>
</dbReference>
<dbReference type="OrthoDB" id="271159at2"/>
<sequence>MSPLLRTHEVAALLAVSQDTVARLVQSGKIKRCFPSPGCPRIARAEVDRYIAEISGSPAPAIIAPVAPSRLTRAEARRLLMKG</sequence>
<keyword evidence="3" id="KW-1185">Reference proteome</keyword>
<protein>
    <recommendedName>
        <fullName evidence="1">Helix-turn-helix domain-containing protein</fullName>
    </recommendedName>
</protein>
<dbReference type="Pfam" id="PF12728">
    <property type="entry name" value="HTH_17"/>
    <property type="match status" value="1"/>
</dbReference>
<dbReference type="EMBL" id="CBTK010000286">
    <property type="protein sequence ID" value="CDH46992.1"/>
    <property type="molecule type" value="Genomic_DNA"/>
</dbReference>